<organism evidence="1 2">
    <name type="scientific">Parabacteroides distasonis</name>
    <dbReference type="NCBI Taxonomy" id="823"/>
    <lineage>
        <taxon>Bacteria</taxon>
        <taxon>Pseudomonadati</taxon>
        <taxon>Bacteroidota</taxon>
        <taxon>Bacteroidia</taxon>
        <taxon>Bacteroidales</taxon>
        <taxon>Tannerellaceae</taxon>
        <taxon>Parabacteroides</taxon>
    </lineage>
</organism>
<dbReference type="AlphaFoldDB" id="A0A7K0GNQ3"/>
<protein>
    <recommendedName>
        <fullName evidence="3">Terminase</fullName>
    </recommendedName>
</protein>
<accession>A0A7K0GNQ3</accession>
<reference evidence="1 2" key="1">
    <citation type="journal article" date="2019" name="Nat. Med.">
        <title>A library of human gut bacterial isolates paired with longitudinal multiomics data enables mechanistic microbiome research.</title>
        <authorList>
            <person name="Poyet M."/>
            <person name="Groussin M."/>
            <person name="Gibbons S.M."/>
            <person name="Avila-Pacheco J."/>
            <person name="Jiang X."/>
            <person name="Kearney S.M."/>
            <person name="Perrotta A.R."/>
            <person name="Berdy B."/>
            <person name="Zhao S."/>
            <person name="Lieberman T.D."/>
            <person name="Swanson P.K."/>
            <person name="Smith M."/>
            <person name="Roesemann S."/>
            <person name="Alexander J.E."/>
            <person name="Rich S.A."/>
            <person name="Livny J."/>
            <person name="Vlamakis H."/>
            <person name="Clish C."/>
            <person name="Bullock K."/>
            <person name="Deik A."/>
            <person name="Scott J."/>
            <person name="Pierce K.A."/>
            <person name="Xavier R.J."/>
            <person name="Alm E.J."/>
        </authorList>
    </citation>
    <scope>NUCLEOTIDE SEQUENCE [LARGE SCALE GENOMIC DNA]</scope>
    <source>
        <strain evidence="1 2">BIOML-A41</strain>
    </source>
</reference>
<dbReference type="EMBL" id="WKLT01000051">
    <property type="protein sequence ID" value="MRY60593.1"/>
    <property type="molecule type" value="Genomic_DNA"/>
</dbReference>
<comment type="caution">
    <text evidence="1">The sequence shown here is derived from an EMBL/GenBank/DDBJ whole genome shotgun (WGS) entry which is preliminary data.</text>
</comment>
<sequence length="278" mass="30778">MTSPDPIDLAGRILEKVAELHAAGKKDAAAALRVEMTRDDPALFALVYLRRHLTDTETQRVTLSEVHLAWAEIARQWASSEPRRDAIIAPRSMGKSTWFFLALPMWAAAHGHARFVAAFANSAGQAQAHLMTFKRELDGNRLLREDYPGLTRPMMRRGRPLADSQDMYIAEGRFAFVARGADTGNLGLKIDDTRPDLIVCDDLEPGEGSYSAYQAEQRLTTLLDDILPLNFRANVAIVGTTVMSGSIIDQFRKYHDEQEAAAVRNLDCGSSHVETVAL</sequence>
<dbReference type="Gene3D" id="3.40.50.300">
    <property type="entry name" value="P-loop containing nucleotide triphosphate hydrolases"/>
    <property type="match status" value="1"/>
</dbReference>
<gene>
    <name evidence="1" type="ORF">GKD59_22405</name>
</gene>
<dbReference type="RefSeq" id="WP_151877628.1">
    <property type="nucleotide sequence ID" value="NZ_WKLT01000051.1"/>
</dbReference>
<dbReference type="InterPro" id="IPR027417">
    <property type="entry name" value="P-loop_NTPase"/>
</dbReference>
<proteinExistence type="predicted"/>
<evidence type="ECO:0008006" key="3">
    <source>
        <dbReference type="Google" id="ProtNLM"/>
    </source>
</evidence>
<name>A0A7K0GNQ3_PARDI</name>
<dbReference type="Proteomes" id="UP000463337">
    <property type="component" value="Unassembled WGS sequence"/>
</dbReference>
<evidence type="ECO:0000313" key="1">
    <source>
        <dbReference type="EMBL" id="MRY60593.1"/>
    </source>
</evidence>
<evidence type="ECO:0000313" key="2">
    <source>
        <dbReference type="Proteomes" id="UP000463337"/>
    </source>
</evidence>